<protein>
    <submittedName>
        <fullName evidence="2">Uncharacterized protein</fullName>
    </submittedName>
</protein>
<accession>A0AAV7TRW8</accession>
<sequence length="115" mass="13088">MLADFPKKRTGKTGFPLPRGRSSCRLRSRRRPPLWILFFPPVLVPFSAPSPSSSTGLLRMCRLLFSSYCRCRVPDIWVRELFRVGCSLVGTPGERLRRPGATIRNRGDRRTVTNA</sequence>
<evidence type="ECO:0000256" key="1">
    <source>
        <dbReference type="SAM" id="MobiDB-lite"/>
    </source>
</evidence>
<dbReference type="EMBL" id="JANPWB010000006">
    <property type="protein sequence ID" value="KAJ1179195.1"/>
    <property type="molecule type" value="Genomic_DNA"/>
</dbReference>
<dbReference type="Proteomes" id="UP001066276">
    <property type="component" value="Chromosome 3_2"/>
</dbReference>
<comment type="caution">
    <text evidence="2">The sequence shown here is derived from an EMBL/GenBank/DDBJ whole genome shotgun (WGS) entry which is preliminary data.</text>
</comment>
<dbReference type="AlphaFoldDB" id="A0AAV7TRW8"/>
<evidence type="ECO:0000313" key="3">
    <source>
        <dbReference type="Proteomes" id="UP001066276"/>
    </source>
</evidence>
<proteinExistence type="predicted"/>
<reference evidence="2" key="1">
    <citation type="journal article" date="2022" name="bioRxiv">
        <title>Sequencing and chromosome-scale assembly of the giantPleurodeles waltlgenome.</title>
        <authorList>
            <person name="Brown T."/>
            <person name="Elewa A."/>
            <person name="Iarovenko S."/>
            <person name="Subramanian E."/>
            <person name="Araus A.J."/>
            <person name="Petzold A."/>
            <person name="Susuki M."/>
            <person name="Suzuki K.-i.T."/>
            <person name="Hayashi T."/>
            <person name="Toyoda A."/>
            <person name="Oliveira C."/>
            <person name="Osipova E."/>
            <person name="Leigh N.D."/>
            <person name="Simon A."/>
            <person name="Yun M.H."/>
        </authorList>
    </citation>
    <scope>NUCLEOTIDE SEQUENCE</scope>
    <source>
        <strain evidence="2">20211129_DDA</strain>
        <tissue evidence="2">Liver</tissue>
    </source>
</reference>
<evidence type="ECO:0000313" key="2">
    <source>
        <dbReference type="EMBL" id="KAJ1179195.1"/>
    </source>
</evidence>
<keyword evidence="3" id="KW-1185">Reference proteome</keyword>
<gene>
    <name evidence="2" type="ORF">NDU88_004431</name>
</gene>
<feature type="region of interest" description="Disordered" evidence="1">
    <location>
        <begin position="1"/>
        <end position="23"/>
    </location>
</feature>
<organism evidence="2 3">
    <name type="scientific">Pleurodeles waltl</name>
    <name type="common">Iberian ribbed newt</name>
    <dbReference type="NCBI Taxonomy" id="8319"/>
    <lineage>
        <taxon>Eukaryota</taxon>
        <taxon>Metazoa</taxon>
        <taxon>Chordata</taxon>
        <taxon>Craniata</taxon>
        <taxon>Vertebrata</taxon>
        <taxon>Euteleostomi</taxon>
        <taxon>Amphibia</taxon>
        <taxon>Batrachia</taxon>
        <taxon>Caudata</taxon>
        <taxon>Salamandroidea</taxon>
        <taxon>Salamandridae</taxon>
        <taxon>Pleurodelinae</taxon>
        <taxon>Pleurodeles</taxon>
    </lineage>
</organism>
<name>A0AAV7TRW8_PLEWA</name>